<evidence type="ECO:0000256" key="6">
    <source>
        <dbReference type="SAM" id="Phobius"/>
    </source>
</evidence>
<feature type="transmembrane region" description="Helical" evidence="6">
    <location>
        <begin position="415"/>
        <end position="439"/>
    </location>
</feature>
<evidence type="ECO:0000313" key="8">
    <source>
        <dbReference type="EMBL" id="KKY25731.1"/>
    </source>
</evidence>
<feature type="transmembrane region" description="Helical" evidence="6">
    <location>
        <begin position="208"/>
        <end position="228"/>
    </location>
</feature>
<feature type="transmembrane region" description="Helical" evidence="6">
    <location>
        <begin position="451"/>
        <end position="470"/>
    </location>
</feature>
<dbReference type="Pfam" id="PF07690">
    <property type="entry name" value="MFS_1"/>
    <property type="match status" value="1"/>
</dbReference>
<dbReference type="InterPro" id="IPR011701">
    <property type="entry name" value="MFS"/>
</dbReference>
<sequence>MTAEDTHSNHAESEIGSAPPASATTTTAGSYGAIDQKSAAKYTEGSVDEGQPLLERLPPDDRTGHASTSIIAVISVLILGEFLASADHTLIFAAGPTISSTFNNLEDVNWLSTAYILGIGKISDIYGRKSVLLFCYLFFGLGNVICGVGKSMVMVIIGRSISGIGGADLVPRRDVAFWRAYVNLALTLGRSLGGPVGGLLTDTLGWRWMFLLQAPLVILASLLVSFRLRLPQKSDENSKAPAFSKFRRIDFLGSGLLAISTITGMILLDMGGEKFPWKSWQTAWFGAFSIVSFISFIVIEAFVASEPIFSLHLLKKKDVVLSYMISTFQIVAQVSMMFSVPLYFQITAGASTTVSGAHLVPAVVGNAVGGILAGSIIKRTGRYKFLAVSSGIVASIAYALLLARWRGHTGLLESLYIFPGGLGTGIVQSVVFISMTAALEHKEIAMGTSGLFQLLNVGLVVGITGSSSILKTVFREQLLRNITGPGSEEIIEKALSDASFIQSLTGKLHEIVVSCYVTGLQHTYVLSLVATTLGFLASLCLSNRQL</sequence>
<evidence type="ECO:0000256" key="5">
    <source>
        <dbReference type="SAM" id="MobiDB-lite"/>
    </source>
</evidence>
<dbReference type="PROSITE" id="PS50850">
    <property type="entry name" value="MFS"/>
    <property type="match status" value="1"/>
</dbReference>
<feature type="transmembrane region" description="Helical" evidence="6">
    <location>
        <begin position="385"/>
        <end position="403"/>
    </location>
</feature>
<reference evidence="8 9" key="2">
    <citation type="submission" date="2015-05" db="EMBL/GenBank/DDBJ databases">
        <authorList>
            <person name="Morales-Cruz A."/>
            <person name="Amrine K.C."/>
            <person name="Cantu D."/>
        </authorList>
    </citation>
    <scope>NUCLEOTIDE SEQUENCE [LARGE SCALE GENOMIC DNA]</scope>
    <source>
        <strain evidence="8">UCRPC4</strain>
    </source>
</reference>
<organism evidence="8 9">
    <name type="scientific">Phaeomoniella chlamydospora</name>
    <name type="common">Phaeoacremonium chlamydosporum</name>
    <dbReference type="NCBI Taxonomy" id="158046"/>
    <lineage>
        <taxon>Eukaryota</taxon>
        <taxon>Fungi</taxon>
        <taxon>Dikarya</taxon>
        <taxon>Ascomycota</taxon>
        <taxon>Pezizomycotina</taxon>
        <taxon>Eurotiomycetes</taxon>
        <taxon>Chaetothyriomycetidae</taxon>
        <taxon>Phaeomoniellales</taxon>
        <taxon>Phaeomoniellaceae</taxon>
        <taxon>Phaeomoniella</taxon>
    </lineage>
</organism>
<name>A0A0G2EUB6_PHACM</name>
<dbReference type="PANTHER" id="PTHR23501:SF33">
    <property type="entry name" value="MAJOR FACILITATOR SUPERFAMILY (MFS) PROFILE DOMAIN-CONTAINING PROTEIN"/>
    <property type="match status" value="1"/>
</dbReference>
<dbReference type="Gene3D" id="1.20.1250.20">
    <property type="entry name" value="MFS general substrate transporter like domains"/>
    <property type="match status" value="1"/>
</dbReference>
<keyword evidence="4 6" id="KW-0472">Membrane</keyword>
<gene>
    <name evidence="8" type="ORF">UCRPC4_g01644</name>
</gene>
<reference evidence="8 9" key="1">
    <citation type="submission" date="2015-05" db="EMBL/GenBank/DDBJ databases">
        <title>Distinctive expansion of gene families associated with plant cell wall degradation and secondary metabolism in the genomes of grapevine trunk pathogens.</title>
        <authorList>
            <person name="Lawrence D.P."/>
            <person name="Travadon R."/>
            <person name="Rolshausen P.E."/>
            <person name="Baumgartner K."/>
        </authorList>
    </citation>
    <scope>NUCLEOTIDE SEQUENCE [LARGE SCALE GENOMIC DNA]</scope>
    <source>
        <strain evidence="8">UCRPC4</strain>
    </source>
</reference>
<feature type="domain" description="Major facilitator superfamily (MFS) profile" evidence="7">
    <location>
        <begin position="73"/>
        <end position="546"/>
    </location>
</feature>
<evidence type="ECO:0000256" key="3">
    <source>
        <dbReference type="ARBA" id="ARBA00022989"/>
    </source>
</evidence>
<feature type="region of interest" description="Disordered" evidence="5">
    <location>
        <begin position="1"/>
        <end position="29"/>
    </location>
</feature>
<dbReference type="InterPro" id="IPR036259">
    <property type="entry name" value="MFS_trans_sf"/>
</dbReference>
<dbReference type="GO" id="GO:0015174">
    <property type="term" value="F:basic amino acid transmembrane transporter activity"/>
    <property type="evidence" value="ECO:0007669"/>
    <property type="project" value="TreeGrafter"/>
</dbReference>
<feature type="compositionally biased region" description="Basic and acidic residues" evidence="5">
    <location>
        <begin position="1"/>
        <end position="13"/>
    </location>
</feature>
<dbReference type="EMBL" id="LCWF01000039">
    <property type="protein sequence ID" value="KKY25731.1"/>
    <property type="molecule type" value="Genomic_DNA"/>
</dbReference>
<evidence type="ECO:0000256" key="4">
    <source>
        <dbReference type="ARBA" id="ARBA00023136"/>
    </source>
</evidence>
<accession>A0A0G2EUB6</accession>
<feature type="transmembrane region" description="Helical" evidence="6">
    <location>
        <begin position="131"/>
        <end position="157"/>
    </location>
</feature>
<evidence type="ECO:0000256" key="1">
    <source>
        <dbReference type="ARBA" id="ARBA00004141"/>
    </source>
</evidence>
<keyword evidence="9" id="KW-1185">Reference proteome</keyword>
<dbReference type="OrthoDB" id="6770063at2759"/>
<protein>
    <submittedName>
        <fullName evidence="8">Putative efflux pump antibiotic resistance protein</fullName>
    </submittedName>
</protein>
<feature type="transmembrane region" description="Helical" evidence="6">
    <location>
        <begin position="280"/>
        <end position="299"/>
    </location>
</feature>
<feature type="transmembrane region" description="Helical" evidence="6">
    <location>
        <begin position="249"/>
        <end position="268"/>
    </location>
</feature>
<feature type="transmembrane region" description="Helical" evidence="6">
    <location>
        <begin position="356"/>
        <end position="373"/>
    </location>
</feature>
<evidence type="ECO:0000256" key="2">
    <source>
        <dbReference type="ARBA" id="ARBA00022692"/>
    </source>
</evidence>
<evidence type="ECO:0000313" key="9">
    <source>
        <dbReference type="Proteomes" id="UP000053317"/>
    </source>
</evidence>
<proteinExistence type="predicted"/>
<evidence type="ECO:0000259" key="7">
    <source>
        <dbReference type="PROSITE" id="PS50850"/>
    </source>
</evidence>
<comment type="subcellular location">
    <subcellularLocation>
        <location evidence="1">Membrane</location>
        <topology evidence="1">Multi-pass membrane protein</topology>
    </subcellularLocation>
</comment>
<feature type="transmembrane region" description="Helical" evidence="6">
    <location>
        <begin position="320"/>
        <end position="344"/>
    </location>
</feature>
<dbReference type="PANTHER" id="PTHR23501">
    <property type="entry name" value="MAJOR FACILITATOR SUPERFAMILY"/>
    <property type="match status" value="1"/>
</dbReference>
<dbReference type="AlphaFoldDB" id="A0A0G2EUB6"/>
<dbReference type="Gene3D" id="1.20.1720.10">
    <property type="entry name" value="Multidrug resistance protein D"/>
    <property type="match status" value="1"/>
</dbReference>
<feature type="compositionally biased region" description="Low complexity" evidence="5">
    <location>
        <begin position="16"/>
        <end position="29"/>
    </location>
</feature>
<dbReference type="InterPro" id="IPR020846">
    <property type="entry name" value="MFS_dom"/>
</dbReference>
<comment type="caution">
    <text evidence="8">The sequence shown here is derived from an EMBL/GenBank/DDBJ whole genome shotgun (WGS) entry which is preliminary data.</text>
</comment>
<dbReference type="SUPFAM" id="SSF103473">
    <property type="entry name" value="MFS general substrate transporter"/>
    <property type="match status" value="1"/>
</dbReference>
<feature type="transmembrane region" description="Helical" evidence="6">
    <location>
        <begin position="524"/>
        <end position="542"/>
    </location>
</feature>
<dbReference type="Proteomes" id="UP000053317">
    <property type="component" value="Unassembled WGS sequence"/>
</dbReference>
<keyword evidence="2 6" id="KW-0812">Transmembrane</keyword>
<dbReference type="GO" id="GO:0000329">
    <property type="term" value="C:fungal-type vacuole membrane"/>
    <property type="evidence" value="ECO:0007669"/>
    <property type="project" value="TreeGrafter"/>
</dbReference>
<keyword evidence="3 6" id="KW-1133">Transmembrane helix</keyword>